<feature type="region of interest" description="Disordered" evidence="6">
    <location>
        <begin position="183"/>
        <end position="203"/>
    </location>
</feature>
<name>A0ABP0CAF7_9PEZI</name>
<evidence type="ECO:0000256" key="3">
    <source>
        <dbReference type="ARBA" id="ARBA00023015"/>
    </source>
</evidence>
<dbReference type="EMBL" id="CAWUHB010000046">
    <property type="protein sequence ID" value="CAK7228896.1"/>
    <property type="molecule type" value="Genomic_DNA"/>
</dbReference>
<evidence type="ECO:0000256" key="4">
    <source>
        <dbReference type="ARBA" id="ARBA00023163"/>
    </source>
</evidence>
<evidence type="ECO:0000256" key="5">
    <source>
        <dbReference type="ARBA" id="ARBA00023242"/>
    </source>
</evidence>
<evidence type="ECO:0000313" key="8">
    <source>
        <dbReference type="EMBL" id="CAK7228896.1"/>
    </source>
</evidence>
<feature type="domain" description="Xylanolytic transcriptional activator regulatory" evidence="7">
    <location>
        <begin position="164"/>
        <end position="259"/>
    </location>
</feature>
<gene>
    <name evidence="8" type="ORF">SCUCBS95973_007036</name>
</gene>
<proteinExistence type="predicted"/>
<evidence type="ECO:0000256" key="1">
    <source>
        <dbReference type="ARBA" id="ARBA00004123"/>
    </source>
</evidence>
<comment type="subcellular location">
    <subcellularLocation>
        <location evidence="1">Nucleus</location>
    </subcellularLocation>
</comment>
<dbReference type="Proteomes" id="UP001642405">
    <property type="component" value="Unassembled WGS sequence"/>
</dbReference>
<organism evidence="8 9">
    <name type="scientific">Sporothrix curviconia</name>
    <dbReference type="NCBI Taxonomy" id="1260050"/>
    <lineage>
        <taxon>Eukaryota</taxon>
        <taxon>Fungi</taxon>
        <taxon>Dikarya</taxon>
        <taxon>Ascomycota</taxon>
        <taxon>Pezizomycotina</taxon>
        <taxon>Sordariomycetes</taxon>
        <taxon>Sordariomycetidae</taxon>
        <taxon>Ophiostomatales</taxon>
        <taxon>Ophiostomataceae</taxon>
        <taxon>Sporothrix</taxon>
    </lineage>
</organism>
<reference evidence="8 9" key="1">
    <citation type="submission" date="2024-01" db="EMBL/GenBank/DDBJ databases">
        <authorList>
            <person name="Allen C."/>
            <person name="Tagirdzhanova G."/>
        </authorList>
    </citation>
    <scope>NUCLEOTIDE SEQUENCE [LARGE SCALE GENOMIC DNA]</scope>
</reference>
<dbReference type="PANTHER" id="PTHR47338">
    <property type="entry name" value="ZN(II)2CYS6 TRANSCRIPTION FACTOR (EUROFUNG)-RELATED"/>
    <property type="match status" value="1"/>
</dbReference>
<dbReference type="InterPro" id="IPR007219">
    <property type="entry name" value="XnlR_reg_dom"/>
</dbReference>
<feature type="compositionally biased region" description="Low complexity" evidence="6">
    <location>
        <begin position="646"/>
        <end position="661"/>
    </location>
</feature>
<dbReference type="SMART" id="SM00906">
    <property type="entry name" value="Fungal_trans"/>
    <property type="match status" value="1"/>
</dbReference>
<keyword evidence="5" id="KW-0539">Nucleus</keyword>
<comment type="caution">
    <text evidence="8">The sequence shown here is derived from an EMBL/GenBank/DDBJ whole genome shotgun (WGS) entry which is preliminary data.</text>
</comment>
<feature type="compositionally biased region" description="Basic and acidic residues" evidence="6">
    <location>
        <begin position="566"/>
        <end position="576"/>
    </location>
</feature>
<keyword evidence="4" id="KW-0804">Transcription</keyword>
<dbReference type="InterPro" id="IPR050815">
    <property type="entry name" value="TF_fung"/>
</dbReference>
<protein>
    <recommendedName>
        <fullName evidence="7">Xylanolytic transcriptional activator regulatory domain-containing protein</fullName>
    </recommendedName>
</protein>
<dbReference type="PANTHER" id="PTHR47338:SF7">
    <property type="entry name" value="ZN(II)2CYS6 TRANSCRIPTION FACTOR (EUROFUNG)"/>
    <property type="match status" value="1"/>
</dbReference>
<evidence type="ECO:0000256" key="6">
    <source>
        <dbReference type="SAM" id="MobiDB-lite"/>
    </source>
</evidence>
<feature type="compositionally biased region" description="Low complexity" evidence="6">
    <location>
        <begin position="580"/>
        <end position="602"/>
    </location>
</feature>
<feature type="region of interest" description="Disordered" evidence="6">
    <location>
        <begin position="1"/>
        <end position="26"/>
    </location>
</feature>
<keyword evidence="2" id="KW-0479">Metal-binding</keyword>
<evidence type="ECO:0000256" key="2">
    <source>
        <dbReference type="ARBA" id="ARBA00022723"/>
    </source>
</evidence>
<sequence>MGTADGPTRGPAGPTSTPGTDGEDTHPLTWLYAAQLPSSPVLLRRAVDQYFSNVHPLRCFAFVHKPTLMRQLDDANTNGLPASDSDDMALLQIICAHGAKFCALEYGETVTAQPPKLIQAAGHAWAQAAELTLMTHYGRITVTSLMTAVLLYDYRYRLGDFAHALIMSGLTTRMAQALQLNMEYEPRRNDEPGGRGREGRDDDVEATGVVLSPVEKEARRRLMWACYVIDTWTGSGMDQLTLMREDDLHIQMPCNERDFLFQRAVVTERLGAAEEAESASLSTNSGMMAAYIRVLSIWKRVARYVKHLDTATLPWLPDSEFAVLDDALRAWYDGLAPDLAFSADSLYTRLASSQLGALCLLHCTYYNAMLDLYRIAMPELFSLRHAFRFPPEQNSFLHSLQTRSFQNACRMAVVLEQTAAQGARHLADSMMPMFAYNSSRVMLYYLVRLHDPARADTKSTVDETLQRVQSNNGVLHLTAAMMPLSDPLLVTARRWLQKLQSGLHRQQEGAAVAALYGGGGGLGGGTNSAILPRGSTDTEIPGVADDPASGRTRGSGMLRQLRADHNLHSGHVRQEGTAEPPDGNDNGDGTDSSGDSTDTPDNVLHPLSLFRLARKTLKDKAYSEPSSRASYAGGGLPPLRDVVIHGSSNGNSNGNNININNTRPPSPVLGRLGRPSSDEAGFTMAQALPSSAISPPTMTYPNSVLPPQPPSAAATPGGMALTNWENAFDDLALGLHVLQDYPHWDIHGFDHMNNASNANNASNSNSNAVANSGGVFDSIGGGLATWPEFRKT</sequence>
<feature type="region of interest" description="Disordered" evidence="6">
    <location>
        <begin position="527"/>
        <end position="554"/>
    </location>
</feature>
<feature type="region of interest" description="Disordered" evidence="6">
    <location>
        <begin position="566"/>
        <end position="603"/>
    </location>
</feature>
<dbReference type="CDD" id="cd12148">
    <property type="entry name" value="fungal_TF_MHR"/>
    <property type="match status" value="1"/>
</dbReference>
<accession>A0ABP0CAF7</accession>
<feature type="compositionally biased region" description="Basic and acidic residues" evidence="6">
    <location>
        <begin position="184"/>
        <end position="200"/>
    </location>
</feature>
<evidence type="ECO:0000259" key="7">
    <source>
        <dbReference type="SMART" id="SM00906"/>
    </source>
</evidence>
<feature type="region of interest" description="Disordered" evidence="6">
    <location>
        <begin position="646"/>
        <end position="665"/>
    </location>
</feature>
<keyword evidence="3" id="KW-0805">Transcription regulation</keyword>
<dbReference type="Pfam" id="PF04082">
    <property type="entry name" value="Fungal_trans"/>
    <property type="match status" value="1"/>
</dbReference>
<evidence type="ECO:0000313" key="9">
    <source>
        <dbReference type="Proteomes" id="UP001642405"/>
    </source>
</evidence>
<keyword evidence="9" id="KW-1185">Reference proteome</keyword>